<evidence type="ECO:0000259" key="1">
    <source>
        <dbReference type="Pfam" id="PF01738"/>
    </source>
</evidence>
<dbReference type="InterPro" id="IPR050261">
    <property type="entry name" value="FrsA_esterase"/>
</dbReference>
<protein>
    <submittedName>
        <fullName evidence="2">Dienelactone hydrolase family protein</fullName>
    </submittedName>
</protein>
<dbReference type="Gene3D" id="3.40.50.1820">
    <property type="entry name" value="alpha/beta hydrolase"/>
    <property type="match status" value="1"/>
</dbReference>
<dbReference type="SUPFAM" id="SSF53474">
    <property type="entry name" value="alpha/beta-Hydrolases"/>
    <property type="match status" value="1"/>
</dbReference>
<feature type="domain" description="Dienelactone hydrolase" evidence="1">
    <location>
        <begin position="37"/>
        <end position="256"/>
    </location>
</feature>
<proteinExistence type="predicted"/>
<dbReference type="Proteomes" id="UP000266426">
    <property type="component" value="Unassembled WGS sequence"/>
</dbReference>
<evidence type="ECO:0000313" key="3">
    <source>
        <dbReference type="Proteomes" id="UP000266426"/>
    </source>
</evidence>
<comment type="caution">
    <text evidence="2">The sequence shown here is derived from an EMBL/GenBank/DDBJ whole genome shotgun (WGS) entry which is preliminary data.</text>
</comment>
<gene>
    <name evidence="2" type="ORF">C4541_05425</name>
</gene>
<dbReference type="AlphaFoldDB" id="A0A3A4R156"/>
<dbReference type="InterPro" id="IPR029058">
    <property type="entry name" value="AB_hydrolase_fold"/>
</dbReference>
<dbReference type="EMBL" id="QZJZ01000041">
    <property type="protein sequence ID" value="RJP59825.1"/>
    <property type="molecule type" value="Genomic_DNA"/>
</dbReference>
<name>A0A3A4R156_9BACT</name>
<dbReference type="InterPro" id="IPR002925">
    <property type="entry name" value="Dienelactn_hydro"/>
</dbReference>
<evidence type="ECO:0000313" key="2">
    <source>
        <dbReference type="EMBL" id="RJP59825.1"/>
    </source>
</evidence>
<keyword evidence="2" id="KW-0378">Hydrolase</keyword>
<accession>A0A3A4R156</accession>
<dbReference type="PANTHER" id="PTHR22946:SF0">
    <property type="entry name" value="DIENELACTONE HYDROLASE DOMAIN-CONTAINING PROTEIN"/>
    <property type="match status" value="1"/>
</dbReference>
<dbReference type="PANTHER" id="PTHR22946">
    <property type="entry name" value="DIENELACTONE HYDROLASE DOMAIN-CONTAINING PROTEIN-RELATED"/>
    <property type="match status" value="1"/>
</dbReference>
<sequence length="261" mass="28829">MMRYIVAVIGVLSLCVSGYCEIIEQNVEYTHGDVVLQGYFAYDDSSDAKRPGILVVHDWSGLQDYPKLRARELAQLGYVAFALDMYGKDIRPKNREESAHQAGIYRADRALMRERAKAGLAVLSEHPLVDKTRIAAIGYCFGGGVVLELARSGAEINGVVSFHGNLDTPNPDDAKNIRTKVLVLHGAADPHVPDAQVQAFLKEMHGAEVDFQMVFYGNAVHSFSKPDAGDDPSTGVAYDKSADRRSWLAMRNFFSELFEMP</sequence>
<reference evidence="2 3" key="1">
    <citation type="journal article" date="2017" name="ISME J.">
        <title>Energy and carbon metabolisms in a deep terrestrial subsurface fluid microbial community.</title>
        <authorList>
            <person name="Momper L."/>
            <person name="Jungbluth S.P."/>
            <person name="Lee M.D."/>
            <person name="Amend J.P."/>
        </authorList>
    </citation>
    <scope>NUCLEOTIDE SEQUENCE [LARGE SCALE GENOMIC DNA]</scope>
    <source>
        <strain evidence="2">SURF_26</strain>
    </source>
</reference>
<dbReference type="GO" id="GO:0016787">
    <property type="term" value="F:hydrolase activity"/>
    <property type="evidence" value="ECO:0007669"/>
    <property type="project" value="UniProtKB-KW"/>
</dbReference>
<organism evidence="2 3">
    <name type="scientific">Candidatus Auribacter fodinae</name>
    <dbReference type="NCBI Taxonomy" id="2093366"/>
    <lineage>
        <taxon>Bacteria</taxon>
        <taxon>Pseudomonadati</taxon>
        <taxon>Candidatus Auribacterota</taxon>
        <taxon>Candidatus Auribacteria</taxon>
        <taxon>Candidatus Auribacterales</taxon>
        <taxon>Candidatus Auribacteraceae</taxon>
        <taxon>Candidatus Auribacter</taxon>
    </lineage>
</organism>
<dbReference type="Pfam" id="PF01738">
    <property type="entry name" value="DLH"/>
    <property type="match status" value="1"/>
</dbReference>